<reference evidence="1" key="2">
    <citation type="journal article" date="2022" name="New Phytol.">
        <title>Evolutionary transition to the ectomycorrhizal habit in the genomes of a hyperdiverse lineage of mushroom-forming fungi.</title>
        <authorList>
            <person name="Looney B."/>
            <person name="Miyauchi S."/>
            <person name="Morin E."/>
            <person name="Drula E."/>
            <person name="Courty P.E."/>
            <person name="Kohler A."/>
            <person name="Kuo A."/>
            <person name="LaButti K."/>
            <person name="Pangilinan J."/>
            <person name="Lipzen A."/>
            <person name="Riley R."/>
            <person name="Andreopoulos W."/>
            <person name="He G."/>
            <person name="Johnson J."/>
            <person name="Nolan M."/>
            <person name="Tritt A."/>
            <person name="Barry K.W."/>
            <person name="Grigoriev I.V."/>
            <person name="Nagy L.G."/>
            <person name="Hibbett D."/>
            <person name="Henrissat B."/>
            <person name="Matheny P.B."/>
            <person name="Labbe J."/>
            <person name="Martin F.M."/>
        </authorList>
    </citation>
    <scope>NUCLEOTIDE SEQUENCE</scope>
    <source>
        <strain evidence="1">HHB10654</strain>
    </source>
</reference>
<evidence type="ECO:0000313" key="1">
    <source>
        <dbReference type="EMBL" id="KAI0066961.1"/>
    </source>
</evidence>
<protein>
    <submittedName>
        <fullName evidence="1">NAD(P)-binding protein</fullName>
    </submittedName>
</protein>
<reference evidence="1" key="1">
    <citation type="submission" date="2021-03" db="EMBL/GenBank/DDBJ databases">
        <authorList>
            <consortium name="DOE Joint Genome Institute"/>
            <person name="Ahrendt S."/>
            <person name="Looney B.P."/>
            <person name="Miyauchi S."/>
            <person name="Morin E."/>
            <person name="Drula E."/>
            <person name="Courty P.E."/>
            <person name="Chicoki N."/>
            <person name="Fauchery L."/>
            <person name="Kohler A."/>
            <person name="Kuo A."/>
            <person name="Labutti K."/>
            <person name="Pangilinan J."/>
            <person name="Lipzen A."/>
            <person name="Riley R."/>
            <person name="Andreopoulos W."/>
            <person name="He G."/>
            <person name="Johnson J."/>
            <person name="Barry K.W."/>
            <person name="Grigoriev I.V."/>
            <person name="Nagy L."/>
            <person name="Hibbett D."/>
            <person name="Henrissat B."/>
            <person name="Matheny P.B."/>
            <person name="Labbe J."/>
            <person name="Martin F."/>
        </authorList>
    </citation>
    <scope>NUCLEOTIDE SEQUENCE</scope>
    <source>
        <strain evidence="1">HHB10654</strain>
    </source>
</reference>
<keyword evidence="2" id="KW-1185">Reference proteome</keyword>
<dbReference type="Proteomes" id="UP000814140">
    <property type="component" value="Unassembled WGS sequence"/>
</dbReference>
<sequence>MGSSSSHIHPEHDLLDLRGRVAIVTGANSGIGIYILLHLVRRGAKVYLAARSKEKADAAIARLKVEGLGPNPGEILWLNIDLTEPRKAKEAAEWFMERETRLDILVNNAAKILSAYGQTPDGISDSMVINHISPFLFTKTLLPILEHTASLPGSDVRIVNVSSVAHRWVPYPRYDSLEAFNSDFSDTVKPKINVYGYTKLANVLWTSELQRRFDKAQIPIIAMSVHPGNVMSEGNVKLFTSLTFGSLINWGFSLFFISSYEGGYTPAWAAASSVIAEYPEKYKGKYLVPYGTIEEASPDARREDLAKDLWRTTEQILQDFKWA</sequence>
<accession>A0ACB8TET4</accession>
<evidence type="ECO:0000313" key="2">
    <source>
        <dbReference type="Proteomes" id="UP000814140"/>
    </source>
</evidence>
<name>A0ACB8TET4_9AGAM</name>
<comment type="caution">
    <text evidence="1">The sequence shown here is derived from an EMBL/GenBank/DDBJ whole genome shotgun (WGS) entry which is preliminary data.</text>
</comment>
<gene>
    <name evidence="1" type="ORF">BV25DRAFT_1265199</name>
</gene>
<dbReference type="EMBL" id="MU277191">
    <property type="protein sequence ID" value="KAI0066961.1"/>
    <property type="molecule type" value="Genomic_DNA"/>
</dbReference>
<organism evidence="1 2">
    <name type="scientific">Artomyces pyxidatus</name>
    <dbReference type="NCBI Taxonomy" id="48021"/>
    <lineage>
        <taxon>Eukaryota</taxon>
        <taxon>Fungi</taxon>
        <taxon>Dikarya</taxon>
        <taxon>Basidiomycota</taxon>
        <taxon>Agaricomycotina</taxon>
        <taxon>Agaricomycetes</taxon>
        <taxon>Russulales</taxon>
        <taxon>Auriscalpiaceae</taxon>
        <taxon>Artomyces</taxon>
    </lineage>
</organism>
<proteinExistence type="predicted"/>